<evidence type="ECO:0000313" key="1">
    <source>
        <dbReference type="EMBL" id="KAG5608949.1"/>
    </source>
</evidence>
<comment type="caution">
    <text evidence="1">The sequence shown here is derived from an EMBL/GenBank/DDBJ whole genome shotgun (WGS) entry which is preliminary data.</text>
</comment>
<dbReference type="EMBL" id="JACXVP010000004">
    <property type="protein sequence ID" value="KAG5608949.1"/>
    <property type="molecule type" value="Genomic_DNA"/>
</dbReference>
<organism evidence="1 2">
    <name type="scientific">Solanum commersonii</name>
    <name type="common">Commerson's wild potato</name>
    <name type="synonym">Commerson's nightshade</name>
    <dbReference type="NCBI Taxonomy" id="4109"/>
    <lineage>
        <taxon>Eukaryota</taxon>
        <taxon>Viridiplantae</taxon>
        <taxon>Streptophyta</taxon>
        <taxon>Embryophyta</taxon>
        <taxon>Tracheophyta</taxon>
        <taxon>Spermatophyta</taxon>
        <taxon>Magnoliopsida</taxon>
        <taxon>eudicotyledons</taxon>
        <taxon>Gunneridae</taxon>
        <taxon>Pentapetalae</taxon>
        <taxon>asterids</taxon>
        <taxon>lamiids</taxon>
        <taxon>Solanales</taxon>
        <taxon>Solanaceae</taxon>
        <taxon>Solanoideae</taxon>
        <taxon>Solaneae</taxon>
        <taxon>Solanum</taxon>
    </lineage>
</organism>
<proteinExistence type="predicted"/>
<evidence type="ECO:0000313" key="2">
    <source>
        <dbReference type="Proteomes" id="UP000824120"/>
    </source>
</evidence>
<name>A0A9J5Z9I4_SOLCO</name>
<keyword evidence="2" id="KW-1185">Reference proteome</keyword>
<sequence length="77" mass="9220">MKRRDAAVSRCDRLVIKGTRRDKGRPRKYWGEVIRQDMTQLHITEDMTHLLITKPHEKAQIHPFPKDLMKLYSTQTF</sequence>
<protein>
    <submittedName>
        <fullName evidence="1">Uncharacterized protein</fullName>
    </submittedName>
</protein>
<reference evidence="1 2" key="1">
    <citation type="submission" date="2020-09" db="EMBL/GenBank/DDBJ databases">
        <title>De no assembly of potato wild relative species, Solanum commersonii.</title>
        <authorList>
            <person name="Cho K."/>
        </authorList>
    </citation>
    <scope>NUCLEOTIDE SEQUENCE [LARGE SCALE GENOMIC DNA]</scope>
    <source>
        <strain evidence="1">LZ3.2</strain>
        <tissue evidence="1">Leaf</tissue>
    </source>
</reference>
<dbReference type="PANTHER" id="PTHR46238:SF8">
    <property type="entry name" value="ENDONUCLEASE_EXONUCLEASE_PHOSPHATASE DOMAIN-CONTAINING PROTEIN"/>
    <property type="match status" value="1"/>
</dbReference>
<gene>
    <name evidence="1" type="ORF">H5410_020230</name>
</gene>
<dbReference type="AlphaFoldDB" id="A0A9J5Z9I4"/>
<dbReference type="OrthoDB" id="1302702at2759"/>
<accession>A0A9J5Z9I4</accession>
<dbReference type="Proteomes" id="UP000824120">
    <property type="component" value="Chromosome 4"/>
</dbReference>
<dbReference type="PANTHER" id="PTHR46238">
    <property type="entry name" value="REVERSE TRANSCRIPTASE DOMAIN-CONTAINING PROTEIN"/>
    <property type="match status" value="1"/>
</dbReference>